<dbReference type="Pfam" id="PF15718">
    <property type="entry name" value="MNR"/>
    <property type="match status" value="1"/>
</dbReference>
<gene>
    <name evidence="2" type="primary">LOC115458662</name>
</gene>
<dbReference type="Proteomes" id="UP000515156">
    <property type="component" value="Unplaced"/>
</dbReference>
<dbReference type="InterPro" id="IPR031447">
    <property type="entry name" value="MNR"/>
</dbReference>
<organism evidence="1 2">
    <name type="scientific">Microcaecilia unicolor</name>
    <dbReference type="NCBI Taxonomy" id="1415580"/>
    <lineage>
        <taxon>Eukaryota</taxon>
        <taxon>Metazoa</taxon>
        <taxon>Chordata</taxon>
        <taxon>Craniata</taxon>
        <taxon>Vertebrata</taxon>
        <taxon>Euteleostomi</taxon>
        <taxon>Amphibia</taxon>
        <taxon>Gymnophiona</taxon>
        <taxon>Siphonopidae</taxon>
        <taxon>Microcaecilia</taxon>
    </lineage>
</organism>
<protein>
    <submittedName>
        <fullName evidence="2">Protein moonraker-like</fullName>
    </submittedName>
</protein>
<dbReference type="AlphaFoldDB" id="A0A6P7WVH4"/>
<dbReference type="KEGG" id="muo:115458662"/>
<dbReference type="OrthoDB" id="10072648at2759"/>
<feature type="non-terminal residue" evidence="2">
    <location>
        <position position="1"/>
    </location>
</feature>
<proteinExistence type="predicted"/>
<sequence length="121" mass="14291">AAVSTDVVSEMLLNDVLEDTARELWNMERYKKLHSEAISMQESPNLEIMMQRLEEIERYQESVQRRFNQIVYAGPEFWINEEKEERENAAIDRRPVSPHPIRITKTVEHKDPNVSIVLEKP</sequence>
<keyword evidence="1" id="KW-1185">Reference proteome</keyword>
<reference evidence="2" key="1">
    <citation type="submission" date="2025-08" db="UniProtKB">
        <authorList>
            <consortium name="RefSeq"/>
        </authorList>
    </citation>
    <scope>IDENTIFICATION</scope>
</reference>
<dbReference type="GO" id="GO:0034451">
    <property type="term" value="C:centriolar satellite"/>
    <property type="evidence" value="ECO:0007669"/>
    <property type="project" value="TreeGrafter"/>
</dbReference>
<dbReference type="GO" id="GO:0071539">
    <property type="term" value="P:protein localization to centrosome"/>
    <property type="evidence" value="ECO:0007669"/>
    <property type="project" value="TreeGrafter"/>
</dbReference>
<name>A0A6P7WVH4_9AMPH</name>
<dbReference type="PANTHER" id="PTHR15732">
    <property type="entry name" value="PROTEIN MOONRAKER"/>
    <property type="match status" value="1"/>
</dbReference>
<dbReference type="PANTHER" id="PTHR15732:SF4">
    <property type="entry name" value="PROTEIN MOONRAKER"/>
    <property type="match status" value="1"/>
</dbReference>
<evidence type="ECO:0000313" key="1">
    <source>
        <dbReference type="Proteomes" id="UP000515156"/>
    </source>
</evidence>
<dbReference type="InParanoid" id="A0A6P7WVH4"/>
<dbReference type="RefSeq" id="XP_030044358.1">
    <property type="nucleotide sequence ID" value="XM_030188498.1"/>
</dbReference>
<accession>A0A6P7WVH4</accession>
<evidence type="ECO:0000313" key="2">
    <source>
        <dbReference type="RefSeq" id="XP_030044358.1"/>
    </source>
</evidence>
<dbReference type="GeneID" id="115458662"/>
<dbReference type="GO" id="GO:0007099">
    <property type="term" value="P:centriole replication"/>
    <property type="evidence" value="ECO:0007669"/>
    <property type="project" value="InterPro"/>
</dbReference>